<keyword evidence="1" id="KW-0805">Transcription regulation</keyword>
<evidence type="ECO:0000256" key="3">
    <source>
        <dbReference type="ARBA" id="ARBA00023163"/>
    </source>
</evidence>
<dbReference type="PRINTS" id="PR00035">
    <property type="entry name" value="HTHGNTR"/>
</dbReference>
<evidence type="ECO:0000256" key="2">
    <source>
        <dbReference type="ARBA" id="ARBA00023125"/>
    </source>
</evidence>
<dbReference type="Gene3D" id="1.20.120.530">
    <property type="entry name" value="GntR ligand-binding domain-like"/>
    <property type="match status" value="1"/>
</dbReference>
<dbReference type="Pfam" id="PF07729">
    <property type="entry name" value="FCD"/>
    <property type="match status" value="1"/>
</dbReference>
<dbReference type="GO" id="GO:0003677">
    <property type="term" value="F:DNA binding"/>
    <property type="evidence" value="ECO:0007669"/>
    <property type="project" value="UniProtKB-KW"/>
</dbReference>
<dbReference type="PANTHER" id="PTHR43537">
    <property type="entry name" value="TRANSCRIPTIONAL REGULATOR, GNTR FAMILY"/>
    <property type="match status" value="1"/>
</dbReference>
<dbReference type="InterPro" id="IPR036388">
    <property type="entry name" value="WH-like_DNA-bd_sf"/>
</dbReference>
<dbReference type="InterPro" id="IPR000524">
    <property type="entry name" value="Tscrpt_reg_HTH_GntR"/>
</dbReference>
<dbReference type="PANTHER" id="PTHR43537:SF5">
    <property type="entry name" value="UXU OPERON TRANSCRIPTIONAL REGULATOR"/>
    <property type="match status" value="1"/>
</dbReference>
<name>A0A9D2LSS7_9FIRM</name>
<reference evidence="5" key="1">
    <citation type="journal article" date="2021" name="PeerJ">
        <title>Extensive microbial diversity within the chicken gut microbiome revealed by metagenomics and culture.</title>
        <authorList>
            <person name="Gilroy R."/>
            <person name="Ravi A."/>
            <person name="Getino M."/>
            <person name="Pursley I."/>
            <person name="Horton D.L."/>
            <person name="Alikhan N.F."/>
            <person name="Baker D."/>
            <person name="Gharbi K."/>
            <person name="Hall N."/>
            <person name="Watson M."/>
            <person name="Adriaenssens E.M."/>
            <person name="Foster-Nyarko E."/>
            <person name="Jarju S."/>
            <person name="Secka A."/>
            <person name="Antonio M."/>
            <person name="Oren A."/>
            <person name="Chaudhuri R.R."/>
            <person name="La Ragione R."/>
            <person name="Hildebrand F."/>
            <person name="Pallen M.J."/>
        </authorList>
    </citation>
    <scope>NUCLEOTIDE SEQUENCE</scope>
    <source>
        <strain evidence="5">ChiSjej1B19-5720</strain>
    </source>
</reference>
<dbReference type="GO" id="GO:0003700">
    <property type="term" value="F:DNA-binding transcription factor activity"/>
    <property type="evidence" value="ECO:0007669"/>
    <property type="project" value="InterPro"/>
</dbReference>
<protein>
    <submittedName>
        <fullName evidence="5">GntR family transcriptional regulator</fullName>
    </submittedName>
</protein>
<keyword evidence="2" id="KW-0238">DNA-binding</keyword>
<dbReference type="InterPro" id="IPR011711">
    <property type="entry name" value="GntR_C"/>
</dbReference>
<dbReference type="Pfam" id="PF00392">
    <property type="entry name" value="GntR"/>
    <property type="match status" value="1"/>
</dbReference>
<keyword evidence="3" id="KW-0804">Transcription</keyword>
<dbReference type="Gene3D" id="1.10.10.10">
    <property type="entry name" value="Winged helix-like DNA-binding domain superfamily/Winged helix DNA-binding domain"/>
    <property type="match status" value="1"/>
</dbReference>
<feature type="domain" description="HTH gntR-type" evidence="4">
    <location>
        <begin position="14"/>
        <end position="82"/>
    </location>
</feature>
<gene>
    <name evidence="5" type="ORF">IAA06_09080</name>
</gene>
<sequence>MGKENIGFKPIHRDLLYTKIADAIMQYIKDNDLKNGDKIPSERELAQEFNTSRNSVREALRVLEKDKIIEVKMGKGAFITSEKREDSFYLKLWKVNYYELMEVKRILELHIIQELCGKLSQPDIESLNDPLTRMEKAAAMGIFLQKEDFIFHSRMRKLYGNNTLEQILDNLIKALDASGQEVNGAADIWRQTVPYHRTILNAMIENKPFQAEEAHRIIHQIDKQVLDLQATVQNTE</sequence>
<proteinExistence type="predicted"/>
<dbReference type="InterPro" id="IPR008920">
    <property type="entry name" value="TF_FadR/GntR_C"/>
</dbReference>
<dbReference type="SUPFAM" id="SSF48008">
    <property type="entry name" value="GntR ligand-binding domain-like"/>
    <property type="match status" value="1"/>
</dbReference>
<comment type="caution">
    <text evidence="5">The sequence shown here is derived from an EMBL/GenBank/DDBJ whole genome shotgun (WGS) entry which is preliminary data.</text>
</comment>
<evidence type="ECO:0000313" key="6">
    <source>
        <dbReference type="Proteomes" id="UP000823842"/>
    </source>
</evidence>
<dbReference type="AlphaFoldDB" id="A0A9D2LSS7"/>
<dbReference type="InterPro" id="IPR036390">
    <property type="entry name" value="WH_DNA-bd_sf"/>
</dbReference>
<reference evidence="5" key="2">
    <citation type="submission" date="2021-04" db="EMBL/GenBank/DDBJ databases">
        <authorList>
            <person name="Gilroy R."/>
        </authorList>
    </citation>
    <scope>NUCLEOTIDE SEQUENCE</scope>
    <source>
        <strain evidence="5">ChiSjej1B19-5720</strain>
    </source>
</reference>
<dbReference type="EMBL" id="DWYZ01000168">
    <property type="protein sequence ID" value="HJB28930.1"/>
    <property type="molecule type" value="Genomic_DNA"/>
</dbReference>
<dbReference type="SUPFAM" id="SSF46785">
    <property type="entry name" value="Winged helix' DNA-binding domain"/>
    <property type="match status" value="1"/>
</dbReference>
<evidence type="ECO:0000313" key="5">
    <source>
        <dbReference type="EMBL" id="HJB28930.1"/>
    </source>
</evidence>
<dbReference type="CDD" id="cd07377">
    <property type="entry name" value="WHTH_GntR"/>
    <property type="match status" value="1"/>
</dbReference>
<dbReference type="SMART" id="SM00345">
    <property type="entry name" value="HTH_GNTR"/>
    <property type="match status" value="1"/>
</dbReference>
<organism evidence="5 6">
    <name type="scientific">Candidatus Blautia faecavium</name>
    <dbReference type="NCBI Taxonomy" id="2838487"/>
    <lineage>
        <taxon>Bacteria</taxon>
        <taxon>Bacillati</taxon>
        <taxon>Bacillota</taxon>
        <taxon>Clostridia</taxon>
        <taxon>Lachnospirales</taxon>
        <taxon>Lachnospiraceae</taxon>
        <taxon>Blautia</taxon>
    </lineage>
</organism>
<evidence type="ECO:0000259" key="4">
    <source>
        <dbReference type="PROSITE" id="PS50949"/>
    </source>
</evidence>
<evidence type="ECO:0000256" key="1">
    <source>
        <dbReference type="ARBA" id="ARBA00023015"/>
    </source>
</evidence>
<dbReference type="PROSITE" id="PS50949">
    <property type="entry name" value="HTH_GNTR"/>
    <property type="match status" value="1"/>
</dbReference>
<dbReference type="Proteomes" id="UP000823842">
    <property type="component" value="Unassembled WGS sequence"/>
</dbReference>
<accession>A0A9D2LSS7</accession>